<dbReference type="GO" id="GO:0005789">
    <property type="term" value="C:endoplasmic reticulum membrane"/>
    <property type="evidence" value="ECO:0007669"/>
    <property type="project" value="TreeGrafter"/>
</dbReference>
<evidence type="ECO:0000313" key="5">
    <source>
        <dbReference type="RefSeq" id="XP_031763100.1"/>
    </source>
</evidence>
<dbReference type="InterPro" id="IPR004182">
    <property type="entry name" value="GRAM"/>
</dbReference>
<dbReference type="Proteomes" id="UP001652740">
    <property type="component" value="Unplaced"/>
</dbReference>
<dbReference type="GO" id="GO:0005886">
    <property type="term" value="C:plasma membrane"/>
    <property type="evidence" value="ECO:0007669"/>
    <property type="project" value="TreeGrafter"/>
</dbReference>
<reference evidence="5" key="1">
    <citation type="submission" date="2025-08" db="UniProtKB">
        <authorList>
            <consortium name="RefSeq"/>
        </authorList>
    </citation>
    <scope>IDENTIFICATION</scope>
    <source>
        <tissue evidence="5">Whole larvae</tissue>
    </source>
</reference>
<dbReference type="CDD" id="cd13220">
    <property type="entry name" value="PH-GRAM_GRAMDC"/>
    <property type="match status" value="1"/>
</dbReference>
<dbReference type="InterPro" id="IPR011993">
    <property type="entry name" value="PH-like_dom_sf"/>
</dbReference>
<feature type="transmembrane region" description="Helical" evidence="2">
    <location>
        <begin position="431"/>
        <end position="452"/>
    </location>
</feature>
<feature type="transmembrane region" description="Helical" evidence="2">
    <location>
        <begin position="397"/>
        <end position="419"/>
    </location>
</feature>
<keyword evidence="2" id="KW-0472">Membrane</keyword>
<feature type="domain" description="GRAM" evidence="3">
    <location>
        <begin position="229"/>
        <end position="296"/>
    </location>
</feature>
<dbReference type="Pfam" id="PF02893">
    <property type="entry name" value="GRAM"/>
    <property type="match status" value="1"/>
</dbReference>
<name>A0A6J3BTP1_GALME</name>
<dbReference type="InterPro" id="IPR051482">
    <property type="entry name" value="Cholesterol_transport"/>
</dbReference>
<organism evidence="4 5">
    <name type="scientific">Galleria mellonella</name>
    <name type="common">Greater wax moth</name>
    <dbReference type="NCBI Taxonomy" id="7137"/>
    <lineage>
        <taxon>Eukaryota</taxon>
        <taxon>Metazoa</taxon>
        <taxon>Ecdysozoa</taxon>
        <taxon>Arthropoda</taxon>
        <taxon>Hexapoda</taxon>
        <taxon>Insecta</taxon>
        <taxon>Pterygota</taxon>
        <taxon>Neoptera</taxon>
        <taxon>Endopterygota</taxon>
        <taxon>Lepidoptera</taxon>
        <taxon>Glossata</taxon>
        <taxon>Ditrysia</taxon>
        <taxon>Pyraloidea</taxon>
        <taxon>Pyralidae</taxon>
        <taxon>Galleriinae</taxon>
        <taxon>Galleria</taxon>
    </lineage>
</organism>
<dbReference type="GO" id="GO:0032366">
    <property type="term" value="P:intracellular sterol transport"/>
    <property type="evidence" value="ECO:0007669"/>
    <property type="project" value="TreeGrafter"/>
</dbReference>
<feature type="region of interest" description="Disordered" evidence="1">
    <location>
        <begin position="124"/>
        <end position="202"/>
    </location>
</feature>
<dbReference type="PANTHER" id="PTHR23319:SF13">
    <property type="entry name" value="GRAM DOMAIN-CONTAINING PROTEIN"/>
    <property type="match status" value="1"/>
</dbReference>
<dbReference type="GO" id="GO:0120015">
    <property type="term" value="F:sterol transfer activity"/>
    <property type="evidence" value="ECO:0007669"/>
    <property type="project" value="TreeGrafter"/>
</dbReference>
<sequence length="535" mass="57586">MTVRKSASFTVYQRHINSISSETSTSSSSSSESSDTPLKRFNKIIRSSVARHWAYFRKERPGLRSSDRCKSDSTICELVHNDSHLEYLDISAATCPRRSLQVGNGPARAIPSLFITSAGGSGSAVGLEEASDGSDAERPRRGHHLRVPTPAFVGQSTGNFAAGAAGGGCGAPRSAPATPLQLEPHPRTKHDKQTLKPLSGSAPSVRVGALNANTNDTAEGKQPSKARQKKFMRHFPQVGPEERVLNYYSCALVGDLLLQGHLYITKNYFAFYSNVFGYVTKLLIPTSSVLRISKEKVARIIPNAVGVCTRDERHVFGSLLSRDSTYKLMMHVWKAARPELATPKPQDARISEVDLDASEYSPEDDSSSGAGENHDPPSPPVRRDSESGACATVIQPALLTGGVVGVVGVGAAAGTVAGCGRARGAGACWRVLLVAATALLAITAALLSYKLYLVKLHPQEELSKLSGEEMYSELMRWRTRLHGRAANELHAFLTTNLLLLTKVRQSLETLSGVILTDMAHGSPLNVDMPNETVFS</sequence>
<dbReference type="Gene3D" id="2.30.29.30">
    <property type="entry name" value="Pleckstrin-homology domain (PH domain)/Phosphotyrosine-binding domain (PTB)"/>
    <property type="match status" value="1"/>
</dbReference>
<evidence type="ECO:0000313" key="4">
    <source>
        <dbReference type="Proteomes" id="UP001652740"/>
    </source>
</evidence>
<dbReference type="GeneID" id="113510812"/>
<proteinExistence type="predicted"/>
<protein>
    <submittedName>
        <fullName evidence="5">Uncharacterized protein LOC113510812 isoform X1</fullName>
    </submittedName>
</protein>
<dbReference type="PANTHER" id="PTHR23319">
    <property type="entry name" value="GRAM DOMAIN CONTAINING 1B, ISOFORM E"/>
    <property type="match status" value="1"/>
</dbReference>
<dbReference type="OrthoDB" id="74360at2759"/>
<evidence type="ECO:0000259" key="3">
    <source>
        <dbReference type="SMART" id="SM00568"/>
    </source>
</evidence>
<dbReference type="RefSeq" id="XP_031763100.1">
    <property type="nucleotide sequence ID" value="XM_031907240.2"/>
</dbReference>
<dbReference type="GO" id="GO:0032934">
    <property type="term" value="F:sterol binding"/>
    <property type="evidence" value="ECO:0007669"/>
    <property type="project" value="TreeGrafter"/>
</dbReference>
<dbReference type="GO" id="GO:0140268">
    <property type="term" value="C:endoplasmic reticulum-plasma membrane contact site"/>
    <property type="evidence" value="ECO:0007669"/>
    <property type="project" value="TreeGrafter"/>
</dbReference>
<keyword evidence="2" id="KW-1133">Transmembrane helix</keyword>
<dbReference type="SMART" id="SM00568">
    <property type="entry name" value="GRAM"/>
    <property type="match status" value="1"/>
</dbReference>
<dbReference type="AlphaFoldDB" id="A0A6J3BTP1"/>
<accession>A0A6J3BTP1</accession>
<dbReference type="InParanoid" id="A0A6J3BTP1"/>
<gene>
    <name evidence="5" type="primary">LOC113510812</name>
</gene>
<evidence type="ECO:0000256" key="2">
    <source>
        <dbReference type="SAM" id="Phobius"/>
    </source>
</evidence>
<evidence type="ECO:0000256" key="1">
    <source>
        <dbReference type="SAM" id="MobiDB-lite"/>
    </source>
</evidence>
<keyword evidence="2" id="KW-0812">Transmembrane</keyword>
<keyword evidence="4" id="KW-1185">Reference proteome</keyword>
<feature type="region of interest" description="Disordered" evidence="1">
    <location>
        <begin position="359"/>
        <end position="386"/>
    </location>
</feature>